<feature type="compositionally biased region" description="Polar residues" evidence="1">
    <location>
        <begin position="52"/>
        <end position="65"/>
    </location>
</feature>
<gene>
    <name evidence="2" type="ORF">H8R02_12190</name>
</gene>
<dbReference type="Proteomes" id="UP000596827">
    <property type="component" value="Unassembled WGS sequence"/>
</dbReference>
<protein>
    <submittedName>
        <fullName evidence="2">Uncharacterized protein</fullName>
    </submittedName>
</protein>
<dbReference type="EMBL" id="JACORU010000004">
    <property type="protein sequence ID" value="MBC5765217.1"/>
    <property type="molecule type" value="Genomic_DNA"/>
</dbReference>
<keyword evidence="3" id="KW-1185">Reference proteome</keyword>
<sequence>MTPAIPLTSVMGAGPAVVYSYDYLIVPSYVHTPEKSGASETSNVPLRAGEMSTMTNGAPNVETLN</sequence>
<organism evidence="2 3">
    <name type="scientific">Ramlibacter albus</name>
    <dbReference type="NCBI Taxonomy" id="2079448"/>
    <lineage>
        <taxon>Bacteria</taxon>
        <taxon>Pseudomonadati</taxon>
        <taxon>Pseudomonadota</taxon>
        <taxon>Betaproteobacteria</taxon>
        <taxon>Burkholderiales</taxon>
        <taxon>Comamonadaceae</taxon>
        <taxon>Ramlibacter</taxon>
    </lineage>
</organism>
<feature type="region of interest" description="Disordered" evidence="1">
    <location>
        <begin position="34"/>
        <end position="65"/>
    </location>
</feature>
<proteinExistence type="predicted"/>
<evidence type="ECO:0000313" key="2">
    <source>
        <dbReference type="EMBL" id="MBC5765217.1"/>
    </source>
</evidence>
<name>A0A923S5J5_9BURK</name>
<comment type="caution">
    <text evidence="2">The sequence shown here is derived from an EMBL/GenBank/DDBJ whole genome shotgun (WGS) entry which is preliminary data.</text>
</comment>
<reference evidence="2" key="1">
    <citation type="submission" date="2020-08" db="EMBL/GenBank/DDBJ databases">
        <title>Ramlibacter sp. GTP1 16S ribosomal RNA gene genome sequencing and assembly.</title>
        <authorList>
            <person name="Kang M."/>
        </authorList>
    </citation>
    <scope>NUCLEOTIDE SEQUENCE</scope>
    <source>
        <strain evidence="2">GTP1</strain>
    </source>
</reference>
<accession>A0A923S5J5</accession>
<evidence type="ECO:0000313" key="3">
    <source>
        <dbReference type="Proteomes" id="UP000596827"/>
    </source>
</evidence>
<evidence type="ECO:0000256" key="1">
    <source>
        <dbReference type="SAM" id="MobiDB-lite"/>
    </source>
</evidence>
<dbReference type="RefSeq" id="WP_187081697.1">
    <property type="nucleotide sequence ID" value="NZ_JACORU010000004.1"/>
</dbReference>
<dbReference type="AlphaFoldDB" id="A0A923S5J5"/>